<sequence>MDDLQLWKMVIEIVIFLPFIIFLIYFVGKYGSNKFQNIQNGKIIKILERVPISKDNSLLIVKIADKYYLISSSNGSVEVLFEIESDYIANSNINVSNRNLSIQEVLKRIKGKKED</sequence>
<reference evidence="6 7" key="1">
    <citation type="submission" date="2016-02" db="EMBL/GenBank/DDBJ databases">
        <title>Genome sequence of Clostridium tepidiprofundi DSM 19306.</title>
        <authorList>
            <person name="Poehlein A."/>
            <person name="Daniel R."/>
        </authorList>
    </citation>
    <scope>NUCLEOTIDE SEQUENCE [LARGE SCALE GENOMIC DNA]</scope>
    <source>
        <strain evidence="6 7">DSM 19306</strain>
    </source>
</reference>
<keyword evidence="3 5" id="KW-1133">Transmembrane helix</keyword>
<dbReference type="GO" id="GO:0044781">
    <property type="term" value="P:bacterial-type flagellum organization"/>
    <property type="evidence" value="ECO:0007669"/>
    <property type="project" value="UniProtKB-UniRule"/>
</dbReference>
<keyword evidence="4 5" id="KW-0472">Membrane</keyword>
<evidence type="ECO:0000313" key="6">
    <source>
        <dbReference type="EMBL" id="KYH35611.1"/>
    </source>
</evidence>
<organism evidence="6 7">
    <name type="scientific">Clostridium tepidiprofundi DSM 19306</name>
    <dbReference type="NCBI Taxonomy" id="1121338"/>
    <lineage>
        <taxon>Bacteria</taxon>
        <taxon>Bacillati</taxon>
        <taxon>Bacillota</taxon>
        <taxon>Clostridia</taxon>
        <taxon>Eubacteriales</taxon>
        <taxon>Clostridiaceae</taxon>
        <taxon>Clostridium</taxon>
    </lineage>
</organism>
<dbReference type="RefSeq" id="WP_066820668.1">
    <property type="nucleotide sequence ID" value="NZ_LTBA01000001.1"/>
</dbReference>
<evidence type="ECO:0000313" key="7">
    <source>
        <dbReference type="Proteomes" id="UP000075531"/>
    </source>
</evidence>
<keyword evidence="2 5" id="KW-0812">Transmembrane</keyword>
<feature type="transmembrane region" description="Helical" evidence="5">
    <location>
        <begin position="6"/>
        <end position="27"/>
    </location>
</feature>
<dbReference type="OrthoDB" id="1936088at2"/>
<comment type="subcellular location">
    <subcellularLocation>
        <location evidence="5">Cell membrane</location>
    </subcellularLocation>
    <subcellularLocation>
        <location evidence="5">Bacterial flagellum basal body</location>
    </subcellularLocation>
</comment>
<dbReference type="GO" id="GO:0005886">
    <property type="term" value="C:plasma membrane"/>
    <property type="evidence" value="ECO:0007669"/>
    <property type="project" value="UniProtKB-SubCell"/>
</dbReference>
<dbReference type="Proteomes" id="UP000075531">
    <property type="component" value="Unassembled WGS sequence"/>
</dbReference>
<protein>
    <recommendedName>
        <fullName evidence="5">Flagellar protein</fullName>
    </recommendedName>
</protein>
<dbReference type="Pfam" id="PF04347">
    <property type="entry name" value="FliO"/>
    <property type="match status" value="1"/>
</dbReference>
<name>A0A151B6P1_9CLOT</name>
<proteinExistence type="inferred from homology"/>
<accession>A0A151B6P1</accession>
<evidence type="ECO:0000256" key="4">
    <source>
        <dbReference type="ARBA" id="ARBA00023136"/>
    </source>
</evidence>
<comment type="caution">
    <text evidence="6">The sequence shown here is derived from an EMBL/GenBank/DDBJ whole genome shotgun (WGS) entry which is preliminary data.</text>
</comment>
<evidence type="ECO:0000256" key="2">
    <source>
        <dbReference type="ARBA" id="ARBA00022692"/>
    </source>
</evidence>
<dbReference type="EMBL" id="LTBA01000001">
    <property type="protein sequence ID" value="KYH35611.1"/>
    <property type="molecule type" value="Genomic_DNA"/>
</dbReference>
<dbReference type="PATRIC" id="fig|1121338.3.peg.5"/>
<keyword evidence="1 5" id="KW-1003">Cell membrane</keyword>
<keyword evidence="7" id="KW-1185">Reference proteome</keyword>
<gene>
    <name evidence="6" type="ORF">CLTEP_00040</name>
</gene>
<dbReference type="STRING" id="1121338.CLTEP_00040"/>
<dbReference type="InterPro" id="IPR022781">
    <property type="entry name" value="Flagellar_biosynth_FliO"/>
</dbReference>
<dbReference type="GO" id="GO:0009425">
    <property type="term" value="C:bacterial-type flagellum basal body"/>
    <property type="evidence" value="ECO:0007669"/>
    <property type="project" value="UniProtKB-SubCell"/>
</dbReference>
<evidence type="ECO:0000256" key="1">
    <source>
        <dbReference type="ARBA" id="ARBA00022475"/>
    </source>
</evidence>
<dbReference type="NCBIfam" id="TIGR03500">
    <property type="entry name" value="FliO_TIGR"/>
    <property type="match status" value="1"/>
</dbReference>
<comment type="similarity">
    <text evidence="5">Belongs to the FliO/MopB family.</text>
</comment>
<dbReference type="AlphaFoldDB" id="A0A151B6P1"/>
<evidence type="ECO:0000256" key="3">
    <source>
        <dbReference type="ARBA" id="ARBA00022989"/>
    </source>
</evidence>
<evidence type="ECO:0000256" key="5">
    <source>
        <dbReference type="RuleBase" id="RU362064"/>
    </source>
</evidence>
<keyword evidence="5" id="KW-0975">Bacterial flagellum</keyword>